<dbReference type="CDD" id="cd00751">
    <property type="entry name" value="thiolase"/>
    <property type="match status" value="1"/>
</dbReference>
<dbReference type="Proteomes" id="UP001289135">
    <property type="component" value="Unassembled WGS sequence"/>
</dbReference>
<dbReference type="FunFam" id="3.40.47.10:FF:000010">
    <property type="entry name" value="Acetyl-CoA acetyltransferase (Thiolase)"/>
    <property type="match status" value="1"/>
</dbReference>
<dbReference type="InterPro" id="IPR020613">
    <property type="entry name" value="Thiolase_CS"/>
</dbReference>
<comment type="caution">
    <text evidence="10">The sequence shown here is derived from an EMBL/GenBank/DDBJ whole genome shotgun (WGS) entry which is preliminary data.</text>
</comment>
<dbReference type="InterPro" id="IPR020615">
    <property type="entry name" value="Thiolase_acyl_enz_int_AS"/>
</dbReference>
<dbReference type="PROSITE" id="PS00737">
    <property type="entry name" value="THIOLASE_2"/>
    <property type="match status" value="1"/>
</dbReference>
<dbReference type="GO" id="GO:0044281">
    <property type="term" value="P:small molecule metabolic process"/>
    <property type="evidence" value="ECO:0007669"/>
    <property type="project" value="UniProtKB-ARBA"/>
</dbReference>
<sequence>MLNVVIVAASRTAIGRFNGGLSTVPAPHMSSELIKNILATTKINPSDINEVIIGQALQAGCGQNTARQALINAGIPDKIPAFTINKVCGSGMKAVVQAVTKIVFDKNIYEKDNIIIAGGHENMSKSPHLIHLRDGYKMGDTPLYDSMIKDGLSDAFNLKHMGITAENLAQKYKITREEQDEFAIISQQKALDSTNKGMFSSEMISIFVKNKKDTLNFNIDESIQYNTNIEKLSSLRPVFLADGTVTAGNSSSINDGAAMLLLMSSDKAKSLNLPILATIKSFAAEGVDPNIMGIGPVPATKKALELAKWDINSLDLIESNEAFAVQAIAVNKELGWNQNRVNVNGGAIALGHPIGASGARIIVTLVHSLIRRGGGRGLATLCIGGGMGIAVCIEVN</sequence>
<evidence type="ECO:0000313" key="10">
    <source>
        <dbReference type="EMBL" id="MDZ5761300.1"/>
    </source>
</evidence>
<keyword evidence="2 7" id="KW-0808">Transferase</keyword>
<evidence type="ECO:0000259" key="9">
    <source>
        <dbReference type="Pfam" id="PF02803"/>
    </source>
</evidence>
<evidence type="ECO:0000313" key="11">
    <source>
        <dbReference type="Proteomes" id="UP001289135"/>
    </source>
</evidence>
<dbReference type="Pfam" id="PF00108">
    <property type="entry name" value="Thiolase_N"/>
    <property type="match status" value="1"/>
</dbReference>
<comment type="similarity">
    <text evidence="1 7">Belongs to the thiolase-like superfamily. Thiolase family.</text>
</comment>
<dbReference type="GO" id="GO:0003988">
    <property type="term" value="F:acetyl-CoA C-acyltransferase activity"/>
    <property type="evidence" value="ECO:0007669"/>
    <property type="project" value="UniProtKB-ARBA"/>
</dbReference>
<dbReference type="PROSITE" id="PS00099">
    <property type="entry name" value="THIOLASE_3"/>
    <property type="match status" value="1"/>
</dbReference>
<dbReference type="InterPro" id="IPR020616">
    <property type="entry name" value="Thiolase_N"/>
</dbReference>
<dbReference type="PANTHER" id="PTHR18919">
    <property type="entry name" value="ACETYL-COA C-ACYLTRANSFERASE"/>
    <property type="match status" value="1"/>
</dbReference>
<keyword evidence="3" id="KW-0583">PHB biosynthesis</keyword>
<keyword evidence="4 7" id="KW-0012">Acyltransferase</keyword>
<dbReference type="Gene3D" id="3.40.47.10">
    <property type="match status" value="2"/>
</dbReference>
<dbReference type="AlphaFoldDB" id="A0AAE4VKM5"/>
<feature type="domain" description="Thiolase C-terminal" evidence="9">
    <location>
        <begin position="274"/>
        <end position="394"/>
    </location>
</feature>
<dbReference type="RefSeq" id="WP_322498729.1">
    <property type="nucleotide sequence ID" value="NZ_JARGYU010000002.1"/>
</dbReference>
<keyword evidence="11" id="KW-1185">Reference proteome</keyword>
<dbReference type="SUPFAM" id="SSF53901">
    <property type="entry name" value="Thiolase-like"/>
    <property type="match status" value="2"/>
</dbReference>
<evidence type="ECO:0000256" key="1">
    <source>
        <dbReference type="ARBA" id="ARBA00010982"/>
    </source>
</evidence>
<dbReference type="Pfam" id="PF02803">
    <property type="entry name" value="Thiolase_C"/>
    <property type="match status" value="1"/>
</dbReference>
<dbReference type="InterPro" id="IPR002155">
    <property type="entry name" value="Thiolase"/>
</dbReference>
<dbReference type="PIRSF" id="PIRSF000429">
    <property type="entry name" value="Ac-CoA_Ac_transf"/>
    <property type="match status" value="1"/>
</dbReference>
<feature type="domain" description="Thiolase N-terminal" evidence="8">
    <location>
        <begin position="4"/>
        <end position="265"/>
    </location>
</feature>
<organism evidence="10 11">
    <name type="scientific">Lyticum sinuosum</name>
    <dbReference type="NCBI Taxonomy" id="1332059"/>
    <lineage>
        <taxon>Bacteria</taxon>
        <taxon>Pseudomonadati</taxon>
        <taxon>Pseudomonadota</taxon>
        <taxon>Alphaproteobacteria</taxon>
        <taxon>Rickettsiales</taxon>
        <taxon>Lyticum</taxon>
    </lineage>
</organism>
<accession>A0AAE4VKM5</accession>
<feature type="active site" description="Acyl-thioester intermediate" evidence="6">
    <location>
        <position position="88"/>
    </location>
</feature>
<feature type="active site" description="Proton acceptor" evidence="6">
    <location>
        <position position="352"/>
    </location>
</feature>
<comment type="pathway">
    <text evidence="5">Metabolic intermediate biosynthesis; (R)-mevalonate biosynthesis; (R)-mevalonate from acetyl-CoA: step 1/3.</text>
</comment>
<evidence type="ECO:0000256" key="6">
    <source>
        <dbReference type="PIRSR" id="PIRSR000429-1"/>
    </source>
</evidence>
<feature type="active site" description="Proton acceptor" evidence="6">
    <location>
        <position position="382"/>
    </location>
</feature>
<evidence type="ECO:0000256" key="7">
    <source>
        <dbReference type="RuleBase" id="RU003557"/>
    </source>
</evidence>
<dbReference type="EMBL" id="JARGYU010000002">
    <property type="protein sequence ID" value="MDZ5761300.1"/>
    <property type="molecule type" value="Genomic_DNA"/>
</dbReference>
<evidence type="ECO:0000256" key="5">
    <source>
        <dbReference type="ARBA" id="ARBA00037924"/>
    </source>
</evidence>
<dbReference type="PROSITE" id="PS00098">
    <property type="entry name" value="THIOLASE_1"/>
    <property type="match status" value="1"/>
</dbReference>
<proteinExistence type="inferred from homology"/>
<evidence type="ECO:0000256" key="2">
    <source>
        <dbReference type="ARBA" id="ARBA00022679"/>
    </source>
</evidence>
<evidence type="ECO:0000256" key="3">
    <source>
        <dbReference type="ARBA" id="ARBA00022752"/>
    </source>
</evidence>
<dbReference type="InterPro" id="IPR020610">
    <property type="entry name" value="Thiolase_AS"/>
</dbReference>
<dbReference type="InterPro" id="IPR016039">
    <property type="entry name" value="Thiolase-like"/>
</dbReference>
<dbReference type="NCBIfam" id="TIGR01930">
    <property type="entry name" value="AcCoA-C-Actrans"/>
    <property type="match status" value="1"/>
</dbReference>
<reference evidence="10" key="1">
    <citation type="submission" date="2023-02" db="EMBL/GenBank/DDBJ databases">
        <title>Host association and intracellularity evolved multiple times independently in the Rickettsiales.</title>
        <authorList>
            <person name="Castelli M."/>
            <person name="Nardi T."/>
            <person name="Gammuto L."/>
            <person name="Bellinzona G."/>
            <person name="Sabaneyeva E."/>
            <person name="Potekhin A."/>
            <person name="Serra V."/>
            <person name="Petroni G."/>
            <person name="Sassera D."/>
        </authorList>
    </citation>
    <scope>NUCLEOTIDE SEQUENCE</scope>
    <source>
        <strain evidence="10">USBL-36I1</strain>
    </source>
</reference>
<evidence type="ECO:0000259" key="8">
    <source>
        <dbReference type="Pfam" id="PF00108"/>
    </source>
</evidence>
<dbReference type="PANTHER" id="PTHR18919:SF107">
    <property type="entry name" value="ACETYL-COA ACETYLTRANSFERASE, CYTOSOLIC"/>
    <property type="match status" value="1"/>
</dbReference>
<name>A0AAE4VKM5_9RICK</name>
<protein>
    <submittedName>
        <fullName evidence="10">Acetyl-CoA acetyltransferase</fullName>
    </submittedName>
</protein>
<dbReference type="GO" id="GO:0042619">
    <property type="term" value="P:poly-hydroxybutyrate biosynthetic process"/>
    <property type="evidence" value="ECO:0007669"/>
    <property type="project" value="UniProtKB-KW"/>
</dbReference>
<evidence type="ECO:0000256" key="4">
    <source>
        <dbReference type="ARBA" id="ARBA00023315"/>
    </source>
</evidence>
<dbReference type="InterPro" id="IPR020617">
    <property type="entry name" value="Thiolase_C"/>
</dbReference>
<gene>
    <name evidence="10" type="ORF">Lyticum_00470</name>
</gene>